<evidence type="ECO:0000313" key="1">
    <source>
        <dbReference type="EMBL" id="GMT02065.1"/>
    </source>
</evidence>
<proteinExistence type="predicted"/>
<gene>
    <name evidence="1" type="ORF">PENTCL1PPCAC_24239</name>
</gene>
<keyword evidence="2" id="KW-1185">Reference proteome</keyword>
<reference evidence="1" key="1">
    <citation type="submission" date="2023-10" db="EMBL/GenBank/DDBJ databases">
        <title>Genome assembly of Pristionchus species.</title>
        <authorList>
            <person name="Yoshida K."/>
            <person name="Sommer R.J."/>
        </authorList>
    </citation>
    <scope>NUCLEOTIDE SEQUENCE</scope>
    <source>
        <strain evidence="1">RS0144</strain>
    </source>
</reference>
<dbReference type="Proteomes" id="UP001432027">
    <property type="component" value="Unassembled WGS sequence"/>
</dbReference>
<comment type="caution">
    <text evidence="1">The sequence shown here is derived from an EMBL/GenBank/DDBJ whole genome shotgun (WGS) entry which is preliminary data.</text>
</comment>
<organism evidence="1 2">
    <name type="scientific">Pristionchus entomophagus</name>
    <dbReference type="NCBI Taxonomy" id="358040"/>
    <lineage>
        <taxon>Eukaryota</taxon>
        <taxon>Metazoa</taxon>
        <taxon>Ecdysozoa</taxon>
        <taxon>Nematoda</taxon>
        <taxon>Chromadorea</taxon>
        <taxon>Rhabditida</taxon>
        <taxon>Rhabditina</taxon>
        <taxon>Diplogasteromorpha</taxon>
        <taxon>Diplogasteroidea</taxon>
        <taxon>Neodiplogasteridae</taxon>
        <taxon>Pristionchus</taxon>
    </lineage>
</organism>
<feature type="non-terminal residue" evidence="1">
    <location>
        <position position="1"/>
    </location>
</feature>
<protein>
    <submittedName>
        <fullName evidence="1">Uncharacterized protein</fullName>
    </submittedName>
</protein>
<evidence type="ECO:0000313" key="2">
    <source>
        <dbReference type="Proteomes" id="UP001432027"/>
    </source>
</evidence>
<feature type="non-terminal residue" evidence="1">
    <location>
        <position position="124"/>
    </location>
</feature>
<dbReference type="EMBL" id="BTSX01000005">
    <property type="protein sequence ID" value="GMT02065.1"/>
    <property type="molecule type" value="Genomic_DNA"/>
</dbReference>
<accession>A0AAV5U6P1</accession>
<sequence length="124" mass="14649">QSVPSPEVIELHQKLQKLQLELNIERACRETEKKVMKEREQTLTLKLEQYERGLQQSIIREMERENEVLKKVKAQMQRTFTELCGEKVSLKGVVADLKRLAYLLTTLCYNLLRTSPNRNIFVFQ</sequence>
<name>A0AAV5U6P1_9BILA</name>
<dbReference type="AlphaFoldDB" id="A0AAV5U6P1"/>